<evidence type="ECO:0000259" key="2">
    <source>
        <dbReference type="PROSITE" id="PS50119"/>
    </source>
</evidence>
<comment type="caution">
    <text evidence="3">The sequence shown here is derived from an EMBL/GenBank/DDBJ whole genome shotgun (WGS) entry which is preliminary data.</text>
</comment>
<dbReference type="SUPFAM" id="SSF57845">
    <property type="entry name" value="B-box zinc-binding domain"/>
    <property type="match status" value="1"/>
</dbReference>
<evidence type="ECO:0000313" key="3">
    <source>
        <dbReference type="EMBL" id="CAG2204462.1"/>
    </source>
</evidence>
<dbReference type="AlphaFoldDB" id="A0A8S3RCZ3"/>
<evidence type="ECO:0000256" key="1">
    <source>
        <dbReference type="PROSITE-ProRule" id="PRU00024"/>
    </source>
</evidence>
<sequence>MACKSGNCQFCEESTEVKWHCQSCDLNLCDVCNKKIHSKIDKLSGHKVVLSQHGGQIEDFENLRKVDLKEISCSKHNNKKCLTYCLNCNKSLCSFCLIRPFQYEELSKVYEEKYLLLKDLKSKIDECYPFFEEKAATFKTMDDREVSKHNEIKEKISNRKNEAKNAITKEALHLVEVMEGIWDPENNPVVSERKRLSLIEQELLTGKKTLDEVLETQDPASVFSTVEKINSDIPEKSALDIKPPEWIFLEPPHISLKEVLGSVIRIPKVIPIQTFEVDFPELNGLVSLNADICVMFHRQSRKFKYFTISDSKFVTTNDMIDANRKDGHFAKILDITNFNGEILMSDDQFAMRRLKRNGKFEIFSLPSITKDQLDFFSIHVSERDESVVVGFTNKIGSSAGILEFNMNFIHPGAFSFGIPPKRIEGNRNTFFSLPKKITRNINGHFCVIDQPLNSKTGRIVVIGELGQCKWTYSGHSTINSKIGFFSK</sequence>
<dbReference type="EMBL" id="CAJPWZ010000957">
    <property type="protein sequence ID" value="CAG2204462.1"/>
    <property type="molecule type" value="Genomic_DNA"/>
</dbReference>
<protein>
    <recommendedName>
        <fullName evidence="2">B box-type domain-containing protein</fullName>
    </recommendedName>
</protein>
<reference evidence="3" key="1">
    <citation type="submission" date="2021-03" db="EMBL/GenBank/DDBJ databases">
        <authorList>
            <person name="Bekaert M."/>
        </authorList>
    </citation>
    <scope>NUCLEOTIDE SEQUENCE</scope>
</reference>
<dbReference type="CDD" id="cd19757">
    <property type="entry name" value="Bbox1"/>
    <property type="match status" value="1"/>
</dbReference>
<dbReference type="GO" id="GO:0008270">
    <property type="term" value="F:zinc ion binding"/>
    <property type="evidence" value="ECO:0007669"/>
    <property type="project" value="UniProtKB-KW"/>
</dbReference>
<keyword evidence="1" id="KW-0863">Zinc-finger</keyword>
<dbReference type="InterPro" id="IPR047153">
    <property type="entry name" value="TRIM45/56/19-like"/>
</dbReference>
<gene>
    <name evidence="3" type="ORF">MEDL_18918</name>
</gene>
<keyword evidence="4" id="KW-1185">Reference proteome</keyword>
<dbReference type="PROSITE" id="PS50119">
    <property type="entry name" value="ZF_BBOX"/>
    <property type="match status" value="1"/>
</dbReference>
<keyword evidence="1" id="KW-0862">Zinc</keyword>
<evidence type="ECO:0000313" key="4">
    <source>
        <dbReference type="Proteomes" id="UP000683360"/>
    </source>
</evidence>
<dbReference type="PANTHER" id="PTHR25462:SF296">
    <property type="entry name" value="MEIOTIC P26, ISOFORM F"/>
    <property type="match status" value="1"/>
</dbReference>
<keyword evidence="1" id="KW-0479">Metal-binding</keyword>
<proteinExistence type="predicted"/>
<dbReference type="InterPro" id="IPR000315">
    <property type="entry name" value="Znf_B-box"/>
</dbReference>
<organism evidence="3 4">
    <name type="scientific">Mytilus edulis</name>
    <name type="common">Blue mussel</name>
    <dbReference type="NCBI Taxonomy" id="6550"/>
    <lineage>
        <taxon>Eukaryota</taxon>
        <taxon>Metazoa</taxon>
        <taxon>Spiralia</taxon>
        <taxon>Lophotrochozoa</taxon>
        <taxon>Mollusca</taxon>
        <taxon>Bivalvia</taxon>
        <taxon>Autobranchia</taxon>
        <taxon>Pteriomorphia</taxon>
        <taxon>Mytilida</taxon>
        <taxon>Mytiloidea</taxon>
        <taxon>Mytilidae</taxon>
        <taxon>Mytilinae</taxon>
        <taxon>Mytilus</taxon>
    </lineage>
</organism>
<accession>A0A8S3RCZ3</accession>
<dbReference type="PANTHER" id="PTHR25462">
    <property type="entry name" value="BONUS, ISOFORM C-RELATED"/>
    <property type="match status" value="1"/>
</dbReference>
<dbReference type="Proteomes" id="UP000683360">
    <property type="component" value="Unassembled WGS sequence"/>
</dbReference>
<name>A0A8S3RCZ3_MYTED</name>
<feature type="domain" description="B box-type" evidence="2">
    <location>
        <begin position="68"/>
        <end position="96"/>
    </location>
</feature>
<dbReference type="OrthoDB" id="6187965at2759"/>
<dbReference type="Gene3D" id="3.30.160.60">
    <property type="entry name" value="Classic Zinc Finger"/>
    <property type="match status" value="1"/>
</dbReference>